<comment type="subunit">
    <text evidence="7">Part of the 50S ribosomal subunit; part of the 5S rRNA/L5/L18/L25 subcomplex. Contacts the 5S and 23S rRNAs.</text>
</comment>
<evidence type="ECO:0000256" key="8">
    <source>
        <dbReference type="SAM" id="MobiDB-lite"/>
    </source>
</evidence>
<dbReference type="Gene3D" id="3.30.420.100">
    <property type="match status" value="1"/>
</dbReference>
<keyword evidence="2 7" id="KW-0699">rRNA-binding</keyword>
<feature type="compositionally biased region" description="Basic residues" evidence="8">
    <location>
        <begin position="13"/>
        <end position="22"/>
    </location>
</feature>
<dbReference type="Pfam" id="PF00861">
    <property type="entry name" value="Ribosomal_L18p"/>
    <property type="match status" value="1"/>
</dbReference>
<evidence type="ECO:0000256" key="4">
    <source>
        <dbReference type="ARBA" id="ARBA00022980"/>
    </source>
</evidence>
<gene>
    <name evidence="7 9" type="primary">rplR</name>
    <name evidence="9" type="ORF">ACFQ4R_08665</name>
</gene>
<comment type="similarity">
    <text evidence="1 7">Belongs to the universal ribosomal protein uL18 family.</text>
</comment>
<comment type="caution">
    <text evidence="9">The sequence shown here is derived from an EMBL/GenBank/DDBJ whole genome shotgun (WGS) entry which is preliminary data.</text>
</comment>
<name>A0ABW4BN38_9LACO</name>
<dbReference type="HAMAP" id="MF_01337_B">
    <property type="entry name" value="Ribosomal_uL18_B"/>
    <property type="match status" value="1"/>
</dbReference>
<evidence type="ECO:0000256" key="2">
    <source>
        <dbReference type="ARBA" id="ARBA00022730"/>
    </source>
</evidence>
<reference evidence="10" key="1">
    <citation type="journal article" date="2019" name="Int. J. Syst. Evol. Microbiol.">
        <title>The Global Catalogue of Microorganisms (GCM) 10K type strain sequencing project: providing services to taxonomists for standard genome sequencing and annotation.</title>
        <authorList>
            <consortium name="The Broad Institute Genomics Platform"/>
            <consortium name="The Broad Institute Genome Sequencing Center for Infectious Disease"/>
            <person name="Wu L."/>
            <person name="Ma J."/>
        </authorList>
    </citation>
    <scope>NUCLEOTIDE SEQUENCE [LARGE SCALE GENOMIC DNA]</scope>
    <source>
        <strain evidence="10">CCM 8937</strain>
    </source>
</reference>
<accession>A0ABW4BN38</accession>
<keyword evidence="5 7" id="KW-0687">Ribonucleoprotein</keyword>
<dbReference type="InterPro" id="IPR004389">
    <property type="entry name" value="Ribosomal_uL18_bac-type"/>
</dbReference>
<dbReference type="CDD" id="cd00432">
    <property type="entry name" value="Ribosomal_L18_L5e"/>
    <property type="match status" value="1"/>
</dbReference>
<dbReference type="EMBL" id="JBHTOH010000084">
    <property type="protein sequence ID" value="MFD1411654.1"/>
    <property type="molecule type" value="Genomic_DNA"/>
</dbReference>
<protein>
    <recommendedName>
        <fullName evidence="6 7">Large ribosomal subunit protein uL18</fullName>
    </recommendedName>
</protein>
<dbReference type="SUPFAM" id="SSF53137">
    <property type="entry name" value="Translational machinery components"/>
    <property type="match status" value="1"/>
</dbReference>
<dbReference type="NCBIfam" id="TIGR00060">
    <property type="entry name" value="L18_bact"/>
    <property type="match status" value="1"/>
</dbReference>
<evidence type="ECO:0000313" key="10">
    <source>
        <dbReference type="Proteomes" id="UP001597191"/>
    </source>
</evidence>
<proteinExistence type="inferred from homology"/>
<keyword evidence="10" id="KW-1185">Reference proteome</keyword>
<comment type="function">
    <text evidence="7">This is one of the proteins that bind and probably mediate the attachment of the 5S RNA into the large ribosomal subunit, where it forms part of the central protuberance.</text>
</comment>
<dbReference type="PANTHER" id="PTHR12899:SF3">
    <property type="entry name" value="LARGE RIBOSOMAL SUBUNIT PROTEIN UL18M"/>
    <property type="match status" value="1"/>
</dbReference>
<dbReference type="InterPro" id="IPR005484">
    <property type="entry name" value="Ribosomal_uL18_bac/plant/anim"/>
</dbReference>
<keyword evidence="3 7" id="KW-0694">RNA-binding</keyword>
<evidence type="ECO:0000313" key="9">
    <source>
        <dbReference type="EMBL" id="MFD1411654.1"/>
    </source>
</evidence>
<keyword evidence="4 7" id="KW-0689">Ribosomal protein</keyword>
<sequence length="122" mass="13536">MNIVITKPDKNKTRQKRHTRVRGKISGTAERPRLNVFRSNKNIYAQLIDDVAGVTLASASTLDKELTAADTKVEQAQQVGELVAKRAKDKGIEDVVFDRGGYLYHGRVQALAEAARENGLKF</sequence>
<dbReference type="PANTHER" id="PTHR12899">
    <property type="entry name" value="39S RIBOSOMAL PROTEIN L18, MITOCHONDRIAL"/>
    <property type="match status" value="1"/>
</dbReference>
<dbReference type="RefSeq" id="WP_318531088.1">
    <property type="nucleotide sequence ID" value="NZ_JBHTOH010000084.1"/>
</dbReference>
<evidence type="ECO:0000256" key="1">
    <source>
        <dbReference type="ARBA" id="ARBA00007116"/>
    </source>
</evidence>
<dbReference type="Proteomes" id="UP001597191">
    <property type="component" value="Unassembled WGS sequence"/>
</dbReference>
<evidence type="ECO:0000256" key="3">
    <source>
        <dbReference type="ARBA" id="ARBA00022884"/>
    </source>
</evidence>
<organism evidence="9 10">
    <name type="scientific">Lapidilactobacillus gannanensis</name>
    <dbReference type="NCBI Taxonomy" id="2486002"/>
    <lineage>
        <taxon>Bacteria</taxon>
        <taxon>Bacillati</taxon>
        <taxon>Bacillota</taxon>
        <taxon>Bacilli</taxon>
        <taxon>Lactobacillales</taxon>
        <taxon>Lactobacillaceae</taxon>
        <taxon>Lapidilactobacillus</taxon>
    </lineage>
</organism>
<evidence type="ECO:0000256" key="5">
    <source>
        <dbReference type="ARBA" id="ARBA00023274"/>
    </source>
</evidence>
<dbReference type="InterPro" id="IPR057268">
    <property type="entry name" value="Ribosomal_L18"/>
</dbReference>
<feature type="region of interest" description="Disordered" evidence="8">
    <location>
        <begin position="1"/>
        <end position="22"/>
    </location>
</feature>
<dbReference type="GO" id="GO:0005840">
    <property type="term" value="C:ribosome"/>
    <property type="evidence" value="ECO:0007669"/>
    <property type="project" value="UniProtKB-KW"/>
</dbReference>
<evidence type="ECO:0000256" key="7">
    <source>
        <dbReference type="HAMAP-Rule" id="MF_01337"/>
    </source>
</evidence>
<evidence type="ECO:0000256" key="6">
    <source>
        <dbReference type="ARBA" id="ARBA00035197"/>
    </source>
</evidence>